<feature type="domain" description="BAAT/Acyl-CoA thioester hydrolase C-terminal" evidence="4">
    <location>
        <begin position="215"/>
        <end position="390"/>
    </location>
</feature>
<dbReference type="EMBL" id="CP017195">
    <property type="protein sequence ID" value="QDJ28315.1"/>
    <property type="molecule type" value="Genomic_DNA"/>
</dbReference>
<dbReference type="Pfam" id="PF08840">
    <property type="entry name" value="BAAT_C"/>
    <property type="match status" value="1"/>
</dbReference>
<dbReference type="Proteomes" id="UP000516280">
    <property type="component" value="Chromosome"/>
</dbReference>
<evidence type="ECO:0000259" key="3">
    <source>
        <dbReference type="Pfam" id="PF04775"/>
    </source>
</evidence>
<feature type="active site" description="Charge relay system" evidence="2">
    <location>
        <position position="244"/>
    </location>
</feature>
<organism evidence="5 6">
    <name type="scientific">Pseudolactococcus paracarnosus</name>
    <dbReference type="NCBI Taxonomy" id="2749962"/>
    <lineage>
        <taxon>Bacteria</taxon>
        <taxon>Bacillati</taxon>
        <taxon>Bacillota</taxon>
        <taxon>Bacilli</taxon>
        <taxon>Lactobacillales</taxon>
        <taxon>Streptococcaceae</taxon>
        <taxon>Pseudolactococcus</taxon>
    </lineage>
</organism>
<dbReference type="PIRSF" id="PIRSF016521">
    <property type="entry name" value="Acyl-CoA_hydro"/>
    <property type="match status" value="1"/>
</dbReference>
<dbReference type="RefSeq" id="WP_109834271.1">
    <property type="nucleotide sequence ID" value="NZ_CP017195.1"/>
</dbReference>
<accession>A0A7L4WG53</accession>
<dbReference type="AlphaFoldDB" id="A0A7L4WG53"/>
<dbReference type="Gene3D" id="3.40.50.1820">
    <property type="entry name" value="alpha/beta hydrolase"/>
    <property type="match status" value="1"/>
</dbReference>
<dbReference type="InterPro" id="IPR014940">
    <property type="entry name" value="BAAT_C"/>
</dbReference>
<feature type="domain" description="Acyl-CoA thioester hydrolase/bile acid-CoA amino acid N-acetyltransferase" evidence="3">
    <location>
        <begin position="15"/>
        <end position="149"/>
    </location>
</feature>
<evidence type="ECO:0000256" key="2">
    <source>
        <dbReference type="PIRSR" id="PIRSR016521-1"/>
    </source>
</evidence>
<dbReference type="InterPro" id="IPR006862">
    <property type="entry name" value="Thio_Ohase/aa_AcTrfase"/>
</dbReference>
<evidence type="ECO:0000256" key="1">
    <source>
        <dbReference type="ARBA" id="ARBA00006538"/>
    </source>
</evidence>
<dbReference type="GO" id="GO:0047617">
    <property type="term" value="F:fatty acyl-CoA hydrolase activity"/>
    <property type="evidence" value="ECO:0007669"/>
    <property type="project" value="TreeGrafter"/>
</dbReference>
<dbReference type="KEGG" id="lpaa:BHS01_07165"/>
<evidence type="ECO:0000313" key="6">
    <source>
        <dbReference type="Proteomes" id="UP000516280"/>
    </source>
</evidence>
<dbReference type="InterPro" id="IPR042490">
    <property type="entry name" value="Thio_Ohase/BAAT_N"/>
</dbReference>
<dbReference type="PANTHER" id="PTHR10824:SF4">
    <property type="entry name" value="ACYL-COENZYME A THIOESTERASE 1-LIKE"/>
    <property type="match status" value="1"/>
</dbReference>
<sequence>MSKHFEVSSEKSAVDASISIKLTHLPPLKEITIETKTISPFYCINAPMKVAKDTQWRSVHTFKSDKNVVVDLATSPAIDGIYNGVFPMGCVSFLVPDKIINAKVEKDVAHIPLNASYSLELTAYADQQVLDKCELERFFIDEHIQCERIEFDAFKARYFYPKNKQNLPAIIVVSGSEGGIEKAQAIAQLLANRGYATVAIGYFDLLGTATALSEIPIEFIEQAIHYLKSREEIDKNRIGIYGRSKGAEFSLVAASYFKDITCVVVNSPTSLIFEGMNKHYPSKSASWTYQGVALPYFKFKIVPFLISKLCARNYPDFKKDHPSSISVENINGPILLLAAKNDEVWDSYEACLQILKRLEKNKFHHDVRYTFYDNSGHMLTIPYQPNNRYGNGNVDVMQDTIDAWHKTIAFFEDYL</sequence>
<proteinExistence type="inferred from homology"/>
<dbReference type="GO" id="GO:0006637">
    <property type="term" value="P:acyl-CoA metabolic process"/>
    <property type="evidence" value="ECO:0007669"/>
    <property type="project" value="InterPro"/>
</dbReference>
<protein>
    <recommendedName>
        <fullName evidence="7">Acyl-CoA thioesterase</fullName>
    </recommendedName>
</protein>
<dbReference type="PANTHER" id="PTHR10824">
    <property type="entry name" value="ACYL-COENZYME A THIOESTERASE-RELATED"/>
    <property type="match status" value="1"/>
</dbReference>
<dbReference type="Pfam" id="PF04775">
    <property type="entry name" value="Bile_Hydr_Trans"/>
    <property type="match status" value="1"/>
</dbReference>
<reference evidence="5 6" key="1">
    <citation type="submission" date="2016-09" db="EMBL/GenBank/DDBJ databases">
        <title>Lactic acid bacteria from MAP meat Genome sequencing and assembly.</title>
        <authorList>
            <person name="Behr J."/>
            <person name="Hilgarth M."/>
            <person name="Vogel R.F."/>
        </authorList>
    </citation>
    <scope>NUCLEOTIDE SEQUENCE [LARGE SCALE GENOMIC DNA]</scope>
    <source>
        <strain evidence="5 6">TMW21615</strain>
    </source>
</reference>
<dbReference type="InterPro" id="IPR016662">
    <property type="entry name" value="Acyl-CoA_thioEstase_long-chain"/>
</dbReference>
<dbReference type="Gene3D" id="2.60.40.2240">
    <property type="entry name" value="Acyl-CoA thioester hydrolase/BAAT N-terminal domain"/>
    <property type="match status" value="1"/>
</dbReference>
<evidence type="ECO:0000313" key="5">
    <source>
        <dbReference type="EMBL" id="QDJ28315.1"/>
    </source>
</evidence>
<feature type="active site" description="Charge relay system" evidence="2">
    <location>
        <position position="342"/>
    </location>
</feature>
<dbReference type="SUPFAM" id="SSF53474">
    <property type="entry name" value="alpha/beta-Hydrolases"/>
    <property type="match status" value="1"/>
</dbReference>
<dbReference type="InterPro" id="IPR029058">
    <property type="entry name" value="AB_hydrolase_fold"/>
</dbReference>
<feature type="active site" description="Charge relay system" evidence="2">
    <location>
        <position position="377"/>
    </location>
</feature>
<gene>
    <name evidence="5" type="ORF">BHS01_07165</name>
</gene>
<evidence type="ECO:0000259" key="4">
    <source>
        <dbReference type="Pfam" id="PF08840"/>
    </source>
</evidence>
<evidence type="ECO:0008006" key="7">
    <source>
        <dbReference type="Google" id="ProtNLM"/>
    </source>
</evidence>
<comment type="similarity">
    <text evidence="1">Belongs to the C/M/P thioester hydrolase family.</text>
</comment>
<dbReference type="GO" id="GO:0006631">
    <property type="term" value="P:fatty acid metabolic process"/>
    <property type="evidence" value="ECO:0007669"/>
    <property type="project" value="TreeGrafter"/>
</dbReference>
<name>A0A7L4WG53_9LACT</name>